<feature type="region of interest" description="Disordered" evidence="1">
    <location>
        <begin position="195"/>
        <end position="221"/>
    </location>
</feature>
<keyword evidence="3" id="KW-1185">Reference proteome</keyword>
<dbReference type="NCBIfam" id="NF047509">
    <property type="entry name" value="Rv3131_FMN_oxido"/>
    <property type="match status" value="1"/>
</dbReference>
<dbReference type="InterPro" id="IPR000415">
    <property type="entry name" value="Nitroreductase-like"/>
</dbReference>
<evidence type="ECO:0000313" key="2">
    <source>
        <dbReference type="EMBL" id="MTE14328.1"/>
    </source>
</evidence>
<dbReference type="AlphaFoldDB" id="A0A6I3KZB8"/>
<protein>
    <submittedName>
        <fullName evidence="2">NAD(P)H nitroreductase</fullName>
    </submittedName>
</protein>
<evidence type="ECO:0000256" key="1">
    <source>
        <dbReference type="SAM" id="MobiDB-lite"/>
    </source>
</evidence>
<dbReference type="InterPro" id="IPR050627">
    <property type="entry name" value="Nitroreductase/BluB"/>
</dbReference>
<reference evidence="2 3" key="1">
    <citation type="submission" date="2019-11" db="EMBL/GenBank/DDBJ databases">
        <title>Nocardia sp. nov. CT2-14 isolated from soil.</title>
        <authorList>
            <person name="Kanchanasin P."/>
            <person name="Tanasupawat S."/>
            <person name="Yuki M."/>
            <person name="Kudo T."/>
        </authorList>
    </citation>
    <scope>NUCLEOTIDE SEQUENCE [LARGE SCALE GENOMIC DNA]</scope>
    <source>
        <strain evidence="2 3">CT2-14</strain>
    </source>
</reference>
<dbReference type="SUPFAM" id="SSF55469">
    <property type="entry name" value="FMN-dependent nitroreductase-like"/>
    <property type="match status" value="2"/>
</dbReference>
<proteinExistence type="predicted"/>
<accession>A0A6I3KZB8</accession>
<dbReference type="Gene3D" id="3.40.109.10">
    <property type="entry name" value="NADH Oxidase"/>
    <property type="match status" value="1"/>
</dbReference>
<dbReference type="EMBL" id="WMBB01000007">
    <property type="protein sequence ID" value="MTE14328.1"/>
    <property type="molecule type" value="Genomic_DNA"/>
</dbReference>
<dbReference type="GO" id="GO:0016491">
    <property type="term" value="F:oxidoreductase activity"/>
    <property type="evidence" value="ECO:0007669"/>
    <property type="project" value="InterPro"/>
</dbReference>
<dbReference type="PANTHER" id="PTHR23026:SF123">
    <property type="entry name" value="NAD(P)H NITROREDUCTASE RV3131-RELATED"/>
    <property type="match status" value="1"/>
</dbReference>
<name>A0A6I3KZB8_9NOCA</name>
<dbReference type="PANTHER" id="PTHR23026">
    <property type="entry name" value="NADPH NITROREDUCTASE"/>
    <property type="match status" value="1"/>
</dbReference>
<feature type="compositionally biased region" description="Polar residues" evidence="1">
    <location>
        <begin position="196"/>
        <end position="208"/>
    </location>
</feature>
<comment type="caution">
    <text evidence="2">The sequence shown here is derived from an EMBL/GenBank/DDBJ whole genome shotgun (WGS) entry which is preliminary data.</text>
</comment>
<dbReference type="Proteomes" id="UP000432464">
    <property type="component" value="Unassembled WGS sequence"/>
</dbReference>
<sequence length="333" mass="36216">MMSKHPDHDTLRAALALAVRAPSVHNTQPWLWRVGDTTVHLYADDSRRLPHTDPDNRELVVSCGAALHHLRIALRAVGWKTVVHRFPNPADPRHLASLEFRPAEADAAAVRLARAISQRRTDRRRFTSWEVPAAQLSAIVAVGAGKTGVQVREVDTTGEHARLMQAFVDAATEHRGDPGYAAELAEWSGHHASAQGVPSRNAVVSSDPTVRPFDDPGMPEAVVRDTDESARMLLVCTASDDLRSWLSAGEVASAVLLEATVRGLATCALSEPLEVTSVRTRIRRDLLGDFGYPQLIIRVGWAATSATPIPPTPRLPLESVVRPLETLTLSGDQ</sequence>
<organism evidence="2 3">
    <name type="scientific">Nocardia aurantiaca</name>
    <dbReference type="NCBI Taxonomy" id="2675850"/>
    <lineage>
        <taxon>Bacteria</taxon>
        <taxon>Bacillati</taxon>
        <taxon>Actinomycetota</taxon>
        <taxon>Actinomycetes</taxon>
        <taxon>Mycobacteriales</taxon>
        <taxon>Nocardiaceae</taxon>
        <taxon>Nocardia</taxon>
    </lineage>
</organism>
<gene>
    <name evidence="2" type="ORF">GLP40_16355</name>
</gene>
<evidence type="ECO:0000313" key="3">
    <source>
        <dbReference type="Proteomes" id="UP000432464"/>
    </source>
</evidence>